<reference evidence="1 2" key="1">
    <citation type="journal article" date="2023" name="Science">
        <title>Complex scaffold remodeling in plant triterpene biosynthesis.</title>
        <authorList>
            <person name="De La Pena R."/>
            <person name="Hodgson H."/>
            <person name="Liu J.C."/>
            <person name="Stephenson M.J."/>
            <person name="Martin A.C."/>
            <person name="Owen C."/>
            <person name="Harkess A."/>
            <person name="Leebens-Mack J."/>
            <person name="Jimenez L.E."/>
            <person name="Osbourn A."/>
            <person name="Sattely E.S."/>
        </authorList>
    </citation>
    <scope>NUCLEOTIDE SEQUENCE [LARGE SCALE GENOMIC DNA]</scope>
    <source>
        <strain evidence="2">cv. JPN11</strain>
        <tissue evidence="1">Leaf</tissue>
    </source>
</reference>
<keyword evidence="2" id="KW-1185">Reference proteome</keyword>
<proteinExistence type="predicted"/>
<comment type="caution">
    <text evidence="1">The sequence shown here is derived from an EMBL/GenBank/DDBJ whole genome shotgun (WGS) entry which is preliminary data.</text>
</comment>
<dbReference type="Proteomes" id="UP001164539">
    <property type="component" value="Chromosome 4"/>
</dbReference>
<dbReference type="EMBL" id="CM051397">
    <property type="protein sequence ID" value="KAJ4720536.1"/>
    <property type="molecule type" value="Genomic_DNA"/>
</dbReference>
<accession>A0ACC1Y9Z7</accession>
<evidence type="ECO:0000313" key="2">
    <source>
        <dbReference type="Proteomes" id="UP001164539"/>
    </source>
</evidence>
<gene>
    <name evidence="1" type="ORF">OWV82_008348</name>
</gene>
<sequence>MLLIPRQSFSYPLSLLETLIYLLNHTLFFSGFFISGSGNPSNPSPVLIDLAVEVLSNIFVAEFGAKKSPFFYAEGLLILGAFSFAPFVPEKLKIACLEFLCRLLEEEYQLFSTFEGIIPDMLAGIGYALSSSVSIHFVRILNSLFGIWGKEDGPHASVSHGLMILHLVEWVISGFIKLSYTQKIEVFSQEVLENPKENYLPFALLMAGAGALRTSSKSTSTGQRLRTLSRMRISAENRIESIAQDLISKVGGISSSGNDFTSSLLLQCTSLALARSGSLSSRGPLFMCLASALLKEIFPLRNLYMRVHEYIRSSSGQLRLNEIKEHLESVLFKEAGAIAGVFCNQYVLVDEENKLIVENLIWDYCQDIYSGHRQVALLLRGRDDELLGDLEKIAESAFLMVVLFALTVTKHRLNSKLSQGTQMETSVRILVSFSCVEYFRRIRLPEYMDTIRGVVGSVQENESACVSFVESMPSYADLTNWQDFSILQKMEYVWSKDEVQTARILFYLRVIPTCIERVNAAVFRRVLAPTMFLYMGHPNEKVSRASHSMFVAFISSGKDSNQDERVSLKEQLVFYYMERSLAADIWKNWQGEPDPCKEILELLLRLISLVDIQVLPNLMKLLAQLIMKLPKDGQDLVLNELFSLVAESDDVTRKPTLVSWLQSLSYLCSQDTSGGANSAGIGGEKNSASPWATNSSNLHARL</sequence>
<name>A0ACC1Y9Z7_MELAZ</name>
<protein>
    <submittedName>
        <fullName evidence="1">Obscurin-like protein 1</fullName>
    </submittedName>
</protein>
<evidence type="ECO:0000313" key="1">
    <source>
        <dbReference type="EMBL" id="KAJ4720536.1"/>
    </source>
</evidence>
<organism evidence="1 2">
    <name type="scientific">Melia azedarach</name>
    <name type="common">Chinaberry tree</name>
    <dbReference type="NCBI Taxonomy" id="155640"/>
    <lineage>
        <taxon>Eukaryota</taxon>
        <taxon>Viridiplantae</taxon>
        <taxon>Streptophyta</taxon>
        <taxon>Embryophyta</taxon>
        <taxon>Tracheophyta</taxon>
        <taxon>Spermatophyta</taxon>
        <taxon>Magnoliopsida</taxon>
        <taxon>eudicotyledons</taxon>
        <taxon>Gunneridae</taxon>
        <taxon>Pentapetalae</taxon>
        <taxon>rosids</taxon>
        <taxon>malvids</taxon>
        <taxon>Sapindales</taxon>
        <taxon>Meliaceae</taxon>
        <taxon>Melia</taxon>
    </lineage>
</organism>